<dbReference type="Pfam" id="PF00067">
    <property type="entry name" value="p450"/>
    <property type="match status" value="1"/>
</dbReference>
<gene>
    <name evidence="8" type="ORF">OSB1V03_LOCUS12319</name>
</gene>
<dbReference type="SUPFAM" id="SSF48264">
    <property type="entry name" value="Cytochrome P450"/>
    <property type="match status" value="1"/>
</dbReference>
<evidence type="ECO:0000256" key="5">
    <source>
        <dbReference type="ARBA" id="ARBA00023004"/>
    </source>
</evidence>
<evidence type="ECO:0000256" key="3">
    <source>
        <dbReference type="ARBA" id="ARBA00022723"/>
    </source>
</evidence>
<dbReference type="InterPro" id="IPR036396">
    <property type="entry name" value="Cyt_P450_sf"/>
</dbReference>
<keyword evidence="3" id="KW-0479">Metal-binding</keyword>
<dbReference type="InterPro" id="IPR001128">
    <property type="entry name" value="Cyt_P450"/>
</dbReference>
<proteinExistence type="inferred from homology"/>
<evidence type="ECO:0000313" key="8">
    <source>
        <dbReference type="EMBL" id="CAD7631911.1"/>
    </source>
</evidence>
<keyword evidence="5" id="KW-0408">Iron</keyword>
<protein>
    <recommendedName>
        <fullName evidence="10">Cytochrome P450</fullName>
    </recommendedName>
</protein>
<evidence type="ECO:0000256" key="4">
    <source>
        <dbReference type="ARBA" id="ARBA00023002"/>
    </source>
</evidence>
<dbReference type="PANTHER" id="PTHR24302">
    <property type="entry name" value="CYTOCHROME P450 FAMILY 3"/>
    <property type="match status" value="1"/>
</dbReference>
<evidence type="ECO:0000313" key="9">
    <source>
        <dbReference type="Proteomes" id="UP000759131"/>
    </source>
</evidence>
<sequence>MDLLGLKGPKPVIIFGNLLDLLFVSKPDLEVQRMKQFGKIYGIFEGSKPLIQVAEPELIKQILVKDFRLFNTKVRITNIGHPVIERMLVSVRGDTWRRTRAAVSPAFAIGRMRRQYAQIRHCVGEHLVQRMQSYADNCAPVDVKRMYGCFTLSTMTWCAFGARTDPYRDSGHPFVANAWPVFKLPLWKLLALQVLPGVVLRAFRIRSLFDEKCIANITQTILTIMRAKETAGDKSDDFINVVMNSKLDPNEELPDDNNPDDEENLVMRSKTNDSNVSKKSLTEEEIVAQGFIFFTAAFDQMANLLSFITYELALKPEAQDRLYEEIAGAHCFP</sequence>
<dbReference type="GO" id="GO:0005506">
    <property type="term" value="F:iron ion binding"/>
    <property type="evidence" value="ECO:0007669"/>
    <property type="project" value="InterPro"/>
</dbReference>
<reference evidence="8" key="1">
    <citation type="submission" date="2020-11" db="EMBL/GenBank/DDBJ databases">
        <authorList>
            <person name="Tran Van P."/>
        </authorList>
    </citation>
    <scope>NUCLEOTIDE SEQUENCE</scope>
</reference>
<keyword evidence="2" id="KW-0349">Heme</keyword>
<dbReference type="InterPro" id="IPR050705">
    <property type="entry name" value="Cytochrome_P450_3A"/>
</dbReference>
<evidence type="ECO:0000256" key="7">
    <source>
        <dbReference type="SAM" id="MobiDB-lite"/>
    </source>
</evidence>
<dbReference type="GO" id="GO:0008395">
    <property type="term" value="F:steroid hydroxylase activity"/>
    <property type="evidence" value="ECO:0007669"/>
    <property type="project" value="TreeGrafter"/>
</dbReference>
<evidence type="ECO:0008006" key="10">
    <source>
        <dbReference type="Google" id="ProtNLM"/>
    </source>
</evidence>
<evidence type="ECO:0000256" key="1">
    <source>
        <dbReference type="ARBA" id="ARBA00010617"/>
    </source>
</evidence>
<dbReference type="EMBL" id="OC864747">
    <property type="protein sequence ID" value="CAD7631911.1"/>
    <property type="molecule type" value="Genomic_DNA"/>
</dbReference>
<keyword evidence="9" id="KW-1185">Reference proteome</keyword>
<dbReference type="OrthoDB" id="5853500at2759"/>
<dbReference type="GO" id="GO:0016705">
    <property type="term" value="F:oxidoreductase activity, acting on paired donors, with incorporation or reduction of molecular oxygen"/>
    <property type="evidence" value="ECO:0007669"/>
    <property type="project" value="InterPro"/>
</dbReference>
<dbReference type="EMBL" id="CAJPIZ010010172">
    <property type="protein sequence ID" value="CAG2112341.1"/>
    <property type="molecule type" value="Genomic_DNA"/>
</dbReference>
<keyword evidence="6" id="KW-0503">Monooxygenase</keyword>
<feature type="compositionally biased region" description="Acidic residues" evidence="7">
    <location>
        <begin position="250"/>
        <end position="264"/>
    </location>
</feature>
<keyword evidence="4" id="KW-0560">Oxidoreductase</keyword>
<accession>A0A7R9KYP5</accession>
<feature type="region of interest" description="Disordered" evidence="7">
    <location>
        <begin position="247"/>
        <end position="279"/>
    </location>
</feature>
<organism evidence="8">
    <name type="scientific">Medioppia subpectinata</name>
    <dbReference type="NCBI Taxonomy" id="1979941"/>
    <lineage>
        <taxon>Eukaryota</taxon>
        <taxon>Metazoa</taxon>
        <taxon>Ecdysozoa</taxon>
        <taxon>Arthropoda</taxon>
        <taxon>Chelicerata</taxon>
        <taxon>Arachnida</taxon>
        <taxon>Acari</taxon>
        <taxon>Acariformes</taxon>
        <taxon>Sarcoptiformes</taxon>
        <taxon>Oribatida</taxon>
        <taxon>Brachypylina</taxon>
        <taxon>Oppioidea</taxon>
        <taxon>Oppiidae</taxon>
        <taxon>Medioppia</taxon>
    </lineage>
</organism>
<evidence type="ECO:0000256" key="6">
    <source>
        <dbReference type="ARBA" id="ARBA00023033"/>
    </source>
</evidence>
<evidence type="ECO:0000256" key="2">
    <source>
        <dbReference type="ARBA" id="ARBA00022617"/>
    </source>
</evidence>
<dbReference type="PANTHER" id="PTHR24302:SF15">
    <property type="entry name" value="FATTY-ACID PEROXYGENASE"/>
    <property type="match status" value="1"/>
</dbReference>
<dbReference type="Proteomes" id="UP000759131">
    <property type="component" value="Unassembled WGS sequence"/>
</dbReference>
<dbReference type="Gene3D" id="1.10.630.10">
    <property type="entry name" value="Cytochrome P450"/>
    <property type="match status" value="1"/>
</dbReference>
<dbReference type="GO" id="GO:0020037">
    <property type="term" value="F:heme binding"/>
    <property type="evidence" value="ECO:0007669"/>
    <property type="project" value="InterPro"/>
</dbReference>
<name>A0A7R9KYP5_9ACAR</name>
<dbReference type="AlphaFoldDB" id="A0A7R9KYP5"/>
<comment type="similarity">
    <text evidence="1">Belongs to the cytochrome P450 family.</text>
</comment>